<dbReference type="SUPFAM" id="SSF81891">
    <property type="entry name" value="Poly A polymerase C-terminal region-like"/>
    <property type="match status" value="1"/>
</dbReference>
<dbReference type="GO" id="GO:0003723">
    <property type="term" value="F:RNA binding"/>
    <property type="evidence" value="ECO:0007669"/>
    <property type="project" value="UniProtKB-KW"/>
</dbReference>
<keyword evidence="10" id="KW-0694">RNA-binding</keyword>
<dbReference type="AlphaFoldDB" id="A0A4Y3R1G7"/>
<evidence type="ECO:0000259" key="11">
    <source>
        <dbReference type="PROSITE" id="PS51831"/>
    </source>
</evidence>
<dbReference type="GO" id="GO:0016779">
    <property type="term" value="F:nucleotidyltransferase activity"/>
    <property type="evidence" value="ECO:0007669"/>
    <property type="project" value="UniProtKB-KW"/>
</dbReference>
<evidence type="ECO:0000256" key="8">
    <source>
        <dbReference type="ARBA" id="ARBA00022840"/>
    </source>
</evidence>
<dbReference type="InterPro" id="IPR050124">
    <property type="entry name" value="tRNA_CCA-adding_enzyme"/>
</dbReference>
<evidence type="ECO:0000256" key="9">
    <source>
        <dbReference type="ARBA" id="ARBA00022842"/>
    </source>
</evidence>
<dbReference type="SUPFAM" id="SSF81301">
    <property type="entry name" value="Nucleotidyltransferase"/>
    <property type="match status" value="1"/>
</dbReference>
<proteinExistence type="predicted"/>
<keyword evidence="4" id="KW-0548">Nucleotidyltransferase</keyword>
<dbReference type="Pfam" id="PF01743">
    <property type="entry name" value="PolyA_pol"/>
    <property type="match status" value="1"/>
</dbReference>
<keyword evidence="7" id="KW-0692">RNA repair</keyword>
<feature type="domain" description="HD" evidence="11">
    <location>
        <begin position="279"/>
        <end position="395"/>
    </location>
</feature>
<dbReference type="Proteomes" id="UP000319210">
    <property type="component" value="Unassembled WGS sequence"/>
</dbReference>
<reference evidence="12 13" key="1">
    <citation type="submission" date="2019-06" db="EMBL/GenBank/DDBJ databases">
        <title>Whole genome shotgun sequence of Streptomyces cacaoi subsp. cacaoi NBRC 12748.</title>
        <authorList>
            <person name="Hosoyama A."/>
            <person name="Uohara A."/>
            <person name="Ohji S."/>
            <person name="Ichikawa N."/>
        </authorList>
    </citation>
    <scope>NUCLEOTIDE SEQUENCE [LARGE SCALE GENOMIC DNA]</scope>
    <source>
        <strain evidence="12 13">NBRC 12748</strain>
    </source>
</reference>
<dbReference type="PROSITE" id="PS51831">
    <property type="entry name" value="HD"/>
    <property type="match status" value="1"/>
</dbReference>
<dbReference type="GO" id="GO:0005524">
    <property type="term" value="F:ATP binding"/>
    <property type="evidence" value="ECO:0007669"/>
    <property type="project" value="UniProtKB-KW"/>
</dbReference>
<evidence type="ECO:0000256" key="5">
    <source>
        <dbReference type="ARBA" id="ARBA00022723"/>
    </source>
</evidence>
<dbReference type="FunFam" id="3.30.460.10:FF:000034">
    <property type="entry name" value="CCA tRNA nucleotidyltransferase"/>
    <property type="match status" value="1"/>
</dbReference>
<comment type="cofactor">
    <cofactor evidence="1">
        <name>Mg(2+)</name>
        <dbReference type="ChEBI" id="CHEBI:18420"/>
    </cofactor>
</comment>
<keyword evidence="2 12" id="KW-0808">Transferase</keyword>
<evidence type="ECO:0000256" key="2">
    <source>
        <dbReference type="ARBA" id="ARBA00022679"/>
    </source>
</evidence>
<dbReference type="NCBIfam" id="TIGR00277">
    <property type="entry name" value="HDIG"/>
    <property type="match status" value="1"/>
</dbReference>
<dbReference type="InterPro" id="IPR043519">
    <property type="entry name" value="NT_sf"/>
</dbReference>
<dbReference type="GO" id="GO:0046872">
    <property type="term" value="F:metal ion binding"/>
    <property type="evidence" value="ECO:0007669"/>
    <property type="project" value="UniProtKB-KW"/>
</dbReference>
<dbReference type="InterPro" id="IPR003607">
    <property type="entry name" value="HD/PDEase_dom"/>
</dbReference>
<dbReference type="InterPro" id="IPR002646">
    <property type="entry name" value="PolA_pol_head_dom"/>
</dbReference>
<dbReference type="RefSeq" id="WP_030880906.1">
    <property type="nucleotide sequence ID" value="NZ_BJMM01000014.1"/>
</dbReference>
<protein>
    <submittedName>
        <fullName evidence="12">CCA tRNA nucleotidyltransferase</fullName>
    </submittedName>
</protein>
<dbReference type="PANTHER" id="PTHR47545">
    <property type="entry name" value="MULTIFUNCTIONAL CCA PROTEIN"/>
    <property type="match status" value="1"/>
</dbReference>
<accession>A0A4Y3R1G7</accession>
<keyword evidence="6" id="KW-0547">Nucleotide-binding</keyword>
<evidence type="ECO:0000256" key="3">
    <source>
        <dbReference type="ARBA" id="ARBA00022694"/>
    </source>
</evidence>
<dbReference type="FunFam" id="1.10.3090.10:FF:000002">
    <property type="entry name" value="CCA tRNA nucleotidyltransferase"/>
    <property type="match status" value="1"/>
</dbReference>
<dbReference type="OrthoDB" id="9805698at2"/>
<dbReference type="InterPro" id="IPR032828">
    <property type="entry name" value="PolyA_RNA-bd"/>
</dbReference>
<dbReference type="Gene3D" id="1.10.3090.10">
    <property type="entry name" value="cca-adding enzyme, domain 2"/>
    <property type="match status" value="1"/>
</dbReference>
<dbReference type="CDD" id="cd00077">
    <property type="entry name" value="HDc"/>
    <property type="match status" value="1"/>
</dbReference>
<keyword evidence="8" id="KW-0067">ATP-binding</keyword>
<dbReference type="EMBL" id="BJMM01000014">
    <property type="protein sequence ID" value="GEB50757.1"/>
    <property type="molecule type" value="Genomic_DNA"/>
</dbReference>
<dbReference type="Pfam" id="PF01966">
    <property type="entry name" value="HD"/>
    <property type="match status" value="1"/>
</dbReference>
<evidence type="ECO:0000256" key="4">
    <source>
        <dbReference type="ARBA" id="ARBA00022695"/>
    </source>
</evidence>
<evidence type="ECO:0000313" key="12">
    <source>
        <dbReference type="EMBL" id="GEB50757.1"/>
    </source>
</evidence>
<keyword evidence="9" id="KW-0460">Magnesium</keyword>
<keyword evidence="13" id="KW-1185">Reference proteome</keyword>
<dbReference type="GO" id="GO:0042245">
    <property type="term" value="P:RNA repair"/>
    <property type="evidence" value="ECO:0007669"/>
    <property type="project" value="UniProtKB-KW"/>
</dbReference>
<dbReference type="InterPro" id="IPR006675">
    <property type="entry name" value="HDIG_dom"/>
</dbReference>
<dbReference type="InterPro" id="IPR006674">
    <property type="entry name" value="HD_domain"/>
</dbReference>
<evidence type="ECO:0000313" key="13">
    <source>
        <dbReference type="Proteomes" id="UP000319210"/>
    </source>
</evidence>
<evidence type="ECO:0000256" key="1">
    <source>
        <dbReference type="ARBA" id="ARBA00001946"/>
    </source>
</evidence>
<name>A0A4Y3R1G7_STRCI</name>
<evidence type="ECO:0000256" key="10">
    <source>
        <dbReference type="ARBA" id="ARBA00022884"/>
    </source>
</evidence>
<organism evidence="12 13">
    <name type="scientific">Streptomyces cacaoi</name>
    <dbReference type="NCBI Taxonomy" id="1898"/>
    <lineage>
        <taxon>Bacteria</taxon>
        <taxon>Bacillati</taxon>
        <taxon>Actinomycetota</taxon>
        <taxon>Actinomycetes</taxon>
        <taxon>Kitasatosporales</taxon>
        <taxon>Streptomycetaceae</taxon>
        <taxon>Streptomyces</taxon>
    </lineage>
</organism>
<dbReference type="Pfam" id="PF12627">
    <property type="entry name" value="PolyA_pol_RNAbd"/>
    <property type="match status" value="1"/>
</dbReference>
<gene>
    <name evidence="12" type="ORF">SCA03_33080</name>
</gene>
<dbReference type="PANTHER" id="PTHR47545:SF1">
    <property type="entry name" value="MULTIFUNCTIONAL CCA PROTEIN"/>
    <property type="match status" value="1"/>
</dbReference>
<dbReference type="NCBIfam" id="TIGR02692">
    <property type="entry name" value="tRNA_CCA_actino"/>
    <property type="match status" value="1"/>
</dbReference>
<dbReference type="InterPro" id="IPR014065">
    <property type="entry name" value="tRNA_adenylyltransferase"/>
</dbReference>
<dbReference type="Gene3D" id="3.30.460.10">
    <property type="entry name" value="Beta Polymerase, domain 2"/>
    <property type="match status" value="1"/>
</dbReference>
<keyword evidence="3" id="KW-0819">tRNA processing</keyword>
<keyword evidence="5" id="KW-0479">Metal-binding</keyword>
<sequence length="490" mass="55274">MPNANSDSQNQQTASPAAEQLSAVQRRAVGELLRVSPVADDLARRFREAGFRLALVGGSVRDALLGRLGNDLDFTTDARPEDVLALVRPWADAVWEVGIAFGTVGLKKSDFVLEITTYRSEIYDRYSRKPEVTYGDSIEEDLVRRDFTVNAMAVALPEKTFIDPHGGLEDLASRTLRTPGTPQSSFSDDPLRMLRAARFSAQLGFAVAPEVEQAMTEMAGRIDIISAERVRDELNKLLLSPRPRRGLTLLVETGLADRVLPELPALRLERDEHHRHKDVYEHSLTVLDQAMDLEEDGPDLTLRLAALLHDIGKPKTRRFEKDGRVSFHHHEVVGAKMAKKRMTALKYPNEMIKDVSRLVELHLRFHGYGTGEWTDSAVRRYVRDAGPLLNRLHKLTRSDCTTRNKRKANALSRAYDGLEERIARLQEQEELDAIRPDLNGNEIMAELGLRPGPEVGQAYKHLLELRLEHGPMERDEAVRALKEWWAARQG</sequence>
<evidence type="ECO:0000256" key="7">
    <source>
        <dbReference type="ARBA" id="ARBA00022800"/>
    </source>
</evidence>
<dbReference type="GO" id="GO:0008033">
    <property type="term" value="P:tRNA processing"/>
    <property type="evidence" value="ECO:0007669"/>
    <property type="project" value="UniProtKB-KW"/>
</dbReference>
<evidence type="ECO:0000256" key="6">
    <source>
        <dbReference type="ARBA" id="ARBA00022741"/>
    </source>
</evidence>
<dbReference type="SMART" id="SM00471">
    <property type="entry name" value="HDc"/>
    <property type="match status" value="1"/>
</dbReference>
<dbReference type="CDD" id="cd05398">
    <property type="entry name" value="NT_ClassII-CCAase"/>
    <property type="match status" value="1"/>
</dbReference>
<comment type="caution">
    <text evidence="12">The sequence shown here is derived from an EMBL/GenBank/DDBJ whole genome shotgun (WGS) entry which is preliminary data.</text>
</comment>